<feature type="domain" description="ABC transporter substrate-binding protein PnrA-like" evidence="7">
    <location>
        <begin position="47"/>
        <end position="357"/>
    </location>
</feature>
<dbReference type="PROSITE" id="PS51257">
    <property type="entry name" value="PROKAR_LIPOPROTEIN"/>
    <property type="match status" value="1"/>
</dbReference>
<evidence type="ECO:0000313" key="8">
    <source>
        <dbReference type="EMBL" id="KAA9323379.1"/>
    </source>
</evidence>
<dbReference type="CDD" id="cd06354">
    <property type="entry name" value="PBP1_PrnA-like"/>
    <property type="match status" value="1"/>
</dbReference>
<dbReference type="GO" id="GO:0005886">
    <property type="term" value="C:plasma membrane"/>
    <property type="evidence" value="ECO:0007669"/>
    <property type="project" value="UniProtKB-SubCell"/>
</dbReference>
<comment type="caution">
    <text evidence="8">The sequence shown here is derived from an EMBL/GenBank/DDBJ whole genome shotgun (WGS) entry which is preliminary data.</text>
</comment>
<dbReference type="Pfam" id="PF02608">
    <property type="entry name" value="Bmp"/>
    <property type="match status" value="1"/>
</dbReference>
<dbReference type="Proteomes" id="UP000327236">
    <property type="component" value="Unassembled WGS sequence"/>
</dbReference>
<keyword evidence="3" id="KW-1003">Cell membrane</keyword>
<comment type="subcellular location">
    <subcellularLocation>
        <location evidence="1">Cell membrane</location>
        <topology evidence="1">Lipid-anchor</topology>
    </subcellularLocation>
</comment>
<dbReference type="EMBL" id="VYWW01000009">
    <property type="protein sequence ID" value="KAA9323379.1"/>
    <property type="molecule type" value="Genomic_DNA"/>
</dbReference>
<dbReference type="OrthoDB" id="9784230at2"/>
<evidence type="ECO:0000256" key="2">
    <source>
        <dbReference type="ARBA" id="ARBA00008610"/>
    </source>
</evidence>
<gene>
    <name evidence="8" type="ORF">F6H94_03220</name>
</gene>
<dbReference type="Gene3D" id="3.40.50.2300">
    <property type="match status" value="2"/>
</dbReference>
<dbReference type="PANTHER" id="PTHR34296">
    <property type="entry name" value="TRANSCRIPTIONAL ACTIVATOR PROTEIN MED"/>
    <property type="match status" value="1"/>
</dbReference>
<evidence type="ECO:0000256" key="6">
    <source>
        <dbReference type="ARBA" id="ARBA00023288"/>
    </source>
</evidence>
<evidence type="ECO:0000259" key="7">
    <source>
        <dbReference type="Pfam" id="PF02608"/>
    </source>
</evidence>
<evidence type="ECO:0000256" key="4">
    <source>
        <dbReference type="ARBA" id="ARBA00022729"/>
    </source>
</evidence>
<sequence>MMKKMQIKAIVVSGLIGVMLLTLTGCRAKHSLSKNNYKNKYSIALITDISGVDDHSFTEAAWKGFEAFGQEHELSRGMGGYQYFQSNSEGDFVPNFNQAANAGFETLYGVGYALKEAVSSAAQKYPKKNFVIMDDVITGQKNVVSATFKSNESSYLAGVVAAYTTKTNTVGFIGGARSTVLDLFEAGFKQGVTDTAKKLGKKITILDQYVGDFTSTDKAKAIAQSMYAKKADILYQAAATAGNGVFQEAKNLNKTRSEKKKVWVIGVDSDQSAQGEYTNSRGKKDNCTLTSVLKGLGFAVKDIADKAYLGKFPGGKHLVYGLEHNGVSITKGNLSAKAWQESQEARSQIINGKITVRTSPK</sequence>
<dbReference type="InterPro" id="IPR003760">
    <property type="entry name" value="PnrA-like"/>
</dbReference>
<evidence type="ECO:0000256" key="5">
    <source>
        <dbReference type="ARBA" id="ARBA00023136"/>
    </source>
</evidence>
<dbReference type="SUPFAM" id="SSF53822">
    <property type="entry name" value="Periplasmic binding protein-like I"/>
    <property type="match status" value="1"/>
</dbReference>
<proteinExistence type="inferred from homology"/>
<evidence type="ECO:0000313" key="9">
    <source>
        <dbReference type="Proteomes" id="UP000327236"/>
    </source>
</evidence>
<dbReference type="InterPro" id="IPR050957">
    <property type="entry name" value="BMP_lipoprotein"/>
</dbReference>
<keyword evidence="6" id="KW-0449">Lipoprotein</keyword>
<keyword evidence="5" id="KW-0472">Membrane</keyword>
<comment type="similarity">
    <text evidence="2">Belongs to the BMP lipoprotein family.</text>
</comment>
<dbReference type="PANTHER" id="PTHR34296:SF2">
    <property type="entry name" value="ABC TRANSPORTER GUANOSINE-BINDING PROTEIN NUPN"/>
    <property type="match status" value="1"/>
</dbReference>
<reference evidence="8 9" key="1">
    <citation type="submission" date="2019-09" db="EMBL/GenBank/DDBJ databases">
        <title>Draft genome sequence assemblies of isolates from the urinary tract.</title>
        <authorList>
            <person name="Mores C.R."/>
            <person name="Putonti C."/>
            <person name="Wolfe A.J."/>
        </authorList>
    </citation>
    <scope>NUCLEOTIDE SEQUENCE [LARGE SCALE GENOMIC DNA]</scope>
    <source>
        <strain evidence="8 9">UMB246</strain>
    </source>
</reference>
<evidence type="ECO:0000256" key="3">
    <source>
        <dbReference type="ARBA" id="ARBA00022475"/>
    </source>
</evidence>
<dbReference type="InterPro" id="IPR028082">
    <property type="entry name" value="Peripla_BP_I"/>
</dbReference>
<keyword evidence="4" id="KW-0732">Signal</keyword>
<organism evidence="8 9">
    <name type="scientific">Lactobacillus jensenii</name>
    <dbReference type="NCBI Taxonomy" id="109790"/>
    <lineage>
        <taxon>Bacteria</taxon>
        <taxon>Bacillati</taxon>
        <taxon>Bacillota</taxon>
        <taxon>Bacilli</taxon>
        <taxon>Lactobacillales</taxon>
        <taxon>Lactobacillaceae</taxon>
        <taxon>Lactobacillus</taxon>
    </lineage>
</organism>
<protein>
    <submittedName>
        <fullName evidence="8">BMP family ABC transporter substrate-binding protein</fullName>
    </submittedName>
</protein>
<evidence type="ECO:0000256" key="1">
    <source>
        <dbReference type="ARBA" id="ARBA00004193"/>
    </source>
</evidence>
<accession>A0A5N1IDQ5</accession>
<name>A0A5N1IDQ5_LACJE</name>
<dbReference type="AlphaFoldDB" id="A0A5N1IDQ5"/>